<dbReference type="SUPFAM" id="SSF52540">
    <property type="entry name" value="P-loop containing nucleoside triphosphate hydrolases"/>
    <property type="match status" value="1"/>
</dbReference>
<evidence type="ECO:0000313" key="1">
    <source>
        <dbReference type="EMBL" id="MDK9557243.1"/>
    </source>
</evidence>
<reference evidence="1 2" key="1">
    <citation type="submission" date="2023-05" db="EMBL/GenBank/DDBJ databases">
        <title>Marinobacter albus sp. nov., a marine bacterium isolated from sand in a coastal intertidal zone of huludao.</title>
        <authorList>
            <person name="Deng T."/>
        </authorList>
    </citation>
    <scope>NUCLEOTIDE SEQUENCE [LARGE SCALE GENOMIC DNA]</scope>
    <source>
        <strain evidence="1 2">M216</strain>
    </source>
</reference>
<sequence>MKWITSFRNRYRAAGKVKYFCIGRNKTGTTSLKRAFEDLGFPVGDQRTAEILTGKYYFEGDFQPIIGFCRSAQVFQDVPFSYPETYKHLDEAFPGSKFILTVRDTPDQWYQSLTRFHSKMFGKDGNLPTTAELKLAPYVWPGFMYNVVRIHGTPEDDPYNKGIMVQHYKKYNDDVLKYFKGRPEDLLVINLAEPRSYDKFVEFLGVDSPYHDFPWENQT</sequence>
<gene>
    <name evidence="1" type="ORF">QQF73_06350</name>
</gene>
<proteinExistence type="predicted"/>
<dbReference type="RefSeq" id="WP_285367637.1">
    <property type="nucleotide sequence ID" value="NZ_JASSQD010000001.1"/>
</dbReference>
<evidence type="ECO:0000313" key="2">
    <source>
        <dbReference type="Proteomes" id="UP001223547"/>
    </source>
</evidence>
<dbReference type="Gene3D" id="3.40.50.300">
    <property type="entry name" value="P-loop containing nucleotide triphosphate hydrolases"/>
    <property type="match status" value="1"/>
</dbReference>
<keyword evidence="2" id="KW-1185">Reference proteome</keyword>
<dbReference type="PANTHER" id="PTHR36978">
    <property type="entry name" value="P-LOOP CONTAINING NUCLEOTIDE TRIPHOSPHATE HYDROLASE"/>
    <property type="match status" value="1"/>
</dbReference>
<dbReference type="Proteomes" id="UP001223547">
    <property type="component" value="Unassembled WGS sequence"/>
</dbReference>
<dbReference type="InterPro" id="IPR027417">
    <property type="entry name" value="P-loop_NTPase"/>
</dbReference>
<accession>A0ABT7HA45</accession>
<organism evidence="1 2">
    <name type="scientific">Marinobacter albus</name>
    <dbReference type="NCBI Taxonomy" id="3030833"/>
    <lineage>
        <taxon>Bacteria</taxon>
        <taxon>Pseudomonadati</taxon>
        <taxon>Pseudomonadota</taxon>
        <taxon>Gammaproteobacteria</taxon>
        <taxon>Pseudomonadales</taxon>
        <taxon>Marinobacteraceae</taxon>
        <taxon>Marinobacter</taxon>
    </lineage>
</organism>
<dbReference type="PANTHER" id="PTHR36978:SF4">
    <property type="entry name" value="P-LOOP CONTAINING NUCLEOSIDE TRIPHOSPHATE HYDROLASE PROTEIN"/>
    <property type="match status" value="1"/>
</dbReference>
<dbReference type="Pfam" id="PF17784">
    <property type="entry name" value="Sulfotransfer_4"/>
    <property type="match status" value="1"/>
</dbReference>
<dbReference type="EMBL" id="JASSQD010000001">
    <property type="protein sequence ID" value="MDK9557243.1"/>
    <property type="molecule type" value="Genomic_DNA"/>
</dbReference>
<comment type="caution">
    <text evidence="1">The sequence shown here is derived from an EMBL/GenBank/DDBJ whole genome shotgun (WGS) entry which is preliminary data.</text>
</comment>
<protein>
    <submittedName>
        <fullName evidence="1">Sulfotransferase</fullName>
    </submittedName>
</protein>
<dbReference type="InterPro" id="IPR040632">
    <property type="entry name" value="Sulfotransfer_4"/>
</dbReference>
<name>A0ABT7HA45_9GAMM</name>